<name>A0A0R3SMF3_HYMDI</name>
<dbReference type="Proteomes" id="UP000274504">
    <property type="component" value="Unassembled WGS sequence"/>
</dbReference>
<evidence type="ECO:0000313" key="3">
    <source>
        <dbReference type="WBParaSite" id="HDID_0000611801-mRNA-1"/>
    </source>
</evidence>
<reference evidence="3" key="1">
    <citation type="submission" date="2017-02" db="UniProtKB">
        <authorList>
            <consortium name="WormBaseParasite"/>
        </authorList>
    </citation>
    <scope>IDENTIFICATION</scope>
</reference>
<dbReference type="EMBL" id="UYSG01004240">
    <property type="protein sequence ID" value="VDL58434.1"/>
    <property type="molecule type" value="Genomic_DNA"/>
</dbReference>
<gene>
    <name evidence="1" type="ORF">HDID_LOCUS6116</name>
</gene>
<reference evidence="1 2" key="2">
    <citation type="submission" date="2018-11" db="EMBL/GenBank/DDBJ databases">
        <authorList>
            <consortium name="Pathogen Informatics"/>
        </authorList>
    </citation>
    <scope>NUCLEOTIDE SEQUENCE [LARGE SCALE GENOMIC DNA]</scope>
</reference>
<protein>
    <submittedName>
        <fullName evidence="3">DUF663 domain-containing protein</fullName>
    </submittedName>
</protein>
<accession>A0A0R3SMF3</accession>
<proteinExistence type="predicted"/>
<evidence type="ECO:0000313" key="1">
    <source>
        <dbReference type="EMBL" id="VDL58434.1"/>
    </source>
</evidence>
<organism evidence="3">
    <name type="scientific">Hymenolepis diminuta</name>
    <name type="common">Rat tapeworm</name>
    <dbReference type="NCBI Taxonomy" id="6216"/>
    <lineage>
        <taxon>Eukaryota</taxon>
        <taxon>Metazoa</taxon>
        <taxon>Spiralia</taxon>
        <taxon>Lophotrochozoa</taxon>
        <taxon>Platyhelminthes</taxon>
        <taxon>Cestoda</taxon>
        <taxon>Eucestoda</taxon>
        <taxon>Cyclophyllidea</taxon>
        <taxon>Hymenolepididae</taxon>
        <taxon>Hymenolepis</taxon>
    </lineage>
</organism>
<dbReference type="AlphaFoldDB" id="A0A0R3SMF3"/>
<sequence length="89" mass="10381">MDIINEPPYAPHAHGRPCFVTRTREALFNVHEVARRRLFLTAHGPPYQVRDLVMYTTTPPLSVCNKLYRPWDGPYIIRMILNDATCKTR</sequence>
<evidence type="ECO:0000313" key="2">
    <source>
        <dbReference type="Proteomes" id="UP000274504"/>
    </source>
</evidence>
<dbReference type="OrthoDB" id="6253168at2759"/>
<dbReference type="WBParaSite" id="HDID_0000611801-mRNA-1">
    <property type="protein sequence ID" value="HDID_0000611801-mRNA-1"/>
    <property type="gene ID" value="HDID_0000611801"/>
</dbReference>
<dbReference type="STRING" id="6216.A0A0R3SMF3"/>